<organism evidence="1 2">
    <name type="scientific">BD1-7 clade bacterium</name>
    <dbReference type="NCBI Taxonomy" id="2029982"/>
    <lineage>
        <taxon>Bacteria</taxon>
        <taxon>Pseudomonadati</taxon>
        <taxon>Pseudomonadota</taxon>
        <taxon>Gammaproteobacteria</taxon>
        <taxon>Cellvibrionales</taxon>
        <taxon>Spongiibacteraceae</taxon>
        <taxon>BD1-7 clade</taxon>
    </lineage>
</organism>
<dbReference type="InterPro" id="IPR025921">
    <property type="entry name" value="HmuY"/>
</dbReference>
<protein>
    <recommendedName>
        <fullName evidence="3">HmuY protein</fullName>
    </recommendedName>
</protein>
<proteinExistence type="predicted"/>
<evidence type="ECO:0000313" key="1">
    <source>
        <dbReference type="EMBL" id="CAA0081881.1"/>
    </source>
</evidence>
<sequence>MIFDSNRKLPTLLASASVAMLLAGCSDSDSSGSNGGDGDEPKPSALQTAVVDASSGTAYFNLVDGNVVGENDTWHVSFNRYNVTLNDQAEGAIGDEQAEYYDDDGALIASFFVNADLADELNSLNAVSEATGDFVGNGIKSAIDGRWYVGGRNGFAVVPENYWIVGSAEGNSYAKFHAASFTAAQSGADVTFEFFVQADGETTFSDTPLSTTVSMSGGSPTTTCYGFDDPSNTDCSSAGWDVKFQGFNIFVNGGVSGDGAAKAYNLETVDEVTSGAEVNPNAWQTDKESSIFTDFVWQEYQASGDPSDHSLYPNYRVYVIDTDKDSDEDELIKLQITSYYDPDTGASANVSFRYLPLTETTEEQSCCDFLKVNP</sequence>
<accession>A0A5S9N0E5</accession>
<evidence type="ECO:0008006" key="3">
    <source>
        <dbReference type="Google" id="ProtNLM"/>
    </source>
</evidence>
<dbReference type="OrthoDB" id="335087at2"/>
<dbReference type="EMBL" id="CACSII010000001">
    <property type="protein sequence ID" value="CAA0081881.1"/>
    <property type="molecule type" value="Genomic_DNA"/>
</dbReference>
<gene>
    <name evidence="1" type="ORF">DPBNPPHM_00398</name>
</gene>
<reference evidence="1 2" key="1">
    <citation type="submission" date="2019-11" db="EMBL/GenBank/DDBJ databases">
        <authorList>
            <person name="Holert J."/>
        </authorList>
    </citation>
    <scope>NUCLEOTIDE SEQUENCE [LARGE SCALE GENOMIC DNA]</scope>
    <source>
        <strain evidence="1">BC5_2</strain>
    </source>
</reference>
<dbReference type="CDD" id="cd12105">
    <property type="entry name" value="HmuY"/>
    <property type="match status" value="1"/>
</dbReference>
<dbReference type="PROSITE" id="PS51257">
    <property type="entry name" value="PROKAR_LIPOPROTEIN"/>
    <property type="match status" value="1"/>
</dbReference>
<dbReference type="Pfam" id="PF14064">
    <property type="entry name" value="HmuY"/>
    <property type="match status" value="1"/>
</dbReference>
<dbReference type="Proteomes" id="UP000434580">
    <property type="component" value="Unassembled WGS sequence"/>
</dbReference>
<dbReference type="AlphaFoldDB" id="A0A5S9N0E5"/>
<evidence type="ECO:0000313" key="2">
    <source>
        <dbReference type="Proteomes" id="UP000434580"/>
    </source>
</evidence>
<name>A0A5S9N0E5_9GAMM</name>